<evidence type="ECO:0000313" key="1">
    <source>
        <dbReference type="EMBL" id="TEB32849.1"/>
    </source>
</evidence>
<organism evidence="1 2">
    <name type="scientific">Coprinellus micaceus</name>
    <name type="common">Glistening ink-cap mushroom</name>
    <name type="synonym">Coprinus micaceus</name>
    <dbReference type="NCBI Taxonomy" id="71717"/>
    <lineage>
        <taxon>Eukaryota</taxon>
        <taxon>Fungi</taxon>
        <taxon>Dikarya</taxon>
        <taxon>Basidiomycota</taxon>
        <taxon>Agaricomycotina</taxon>
        <taxon>Agaricomycetes</taxon>
        <taxon>Agaricomycetidae</taxon>
        <taxon>Agaricales</taxon>
        <taxon>Agaricineae</taxon>
        <taxon>Psathyrellaceae</taxon>
        <taxon>Coprinellus</taxon>
    </lineage>
</organism>
<dbReference type="Proteomes" id="UP000298030">
    <property type="component" value="Unassembled WGS sequence"/>
</dbReference>
<evidence type="ECO:0000313" key="2">
    <source>
        <dbReference type="Proteomes" id="UP000298030"/>
    </source>
</evidence>
<dbReference type="AlphaFoldDB" id="A0A4Y7TH73"/>
<keyword evidence="2" id="KW-1185">Reference proteome</keyword>
<gene>
    <name evidence="1" type="ORF">FA13DRAFT_229256</name>
</gene>
<protein>
    <recommendedName>
        <fullName evidence="3">F-box domain-containing protein</fullName>
    </recommendedName>
</protein>
<evidence type="ECO:0008006" key="3">
    <source>
        <dbReference type="Google" id="ProtNLM"/>
    </source>
</evidence>
<dbReference type="OrthoDB" id="3064786at2759"/>
<proteinExistence type="predicted"/>
<accession>A0A4Y7TH73</accession>
<comment type="caution">
    <text evidence="1">The sequence shown here is derived from an EMBL/GenBank/DDBJ whole genome shotgun (WGS) entry which is preliminary data.</text>
</comment>
<name>A0A4Y7TH73_COPMI</name>
<dbReference type="EMBL" id="QPFP01000014">
    <property type="protein sequence ID" value="TEB32849.1"/>
    <property type="molecule type" value="Genomic_DNA"/>
</dbReference>
<reference evidence="1 2" key="1">
    <citation type="journal article" date="2019" name="Nat. Ecol. Evol.">
        <title>Megaphylogeny resolves global patterns of mushroom evolution.</title>
        <authorList>
            <person name="Varga T."/>
            <person name="Krizsan K."/>
            <person name="Foldi C."/>
            <person name="Dima B."/>
            <person name="Sanchez-Garcia M."/>
            <person name="Sanchez-Ramirez S."/>
            <person name="Szollosi G.J."/>
            <person name="Szarkandi J.G."/>
            <person name="Papp V."/>
            <person name="Albert L."/>
            <person name="Andreopoulos W."/>
            <person name="Angelini C."/>
            <person name="Antonin V."/>
            <person name="Barry K.W."/>
            <person name="Bougher N.L."/>
            <person name="Buchanan P."/>
            <person name="Buyck B."/>
            <person name="Bense V."/>
            <person name="Catcheside P."/>
            <person name="Chovatia M."/>
            <person name="Cooper J."/>
            <person name="Damon W."/>
            <person name="Desjardin D."/>
            <person name="Finy P."/>
            <person name="Geml J."/>
            <person name="Haridas S."/>
            <person name="Hughes K."/>
            <person name="Justo A."/>
            <person name="Karasinski D."/>
            <person name="Kautmanova I."/>
            <person name="Kiss B."/>
            <person name="Kocsube S."/>
            <person name="Kotiranta H."/>
            <person name="LaButti K.M."/>
            <person name="Lechner B.E."/>
            <person name="Liimatainen K."/>
            <person name="Lipzen A."/>
            <person name="Lukacs Z."/>
            <person name="Mihaltcheva S."/>
            <person name="Morgado L.N."/>
            <person name="Niskanen T."/>
            <person name="Noordeloos M.E."/>
            <person name="Ohm R.A."/>
            <person name="Ortiz-Santana B."/>
            <person name="Ovrebo C."/>
            <person name="Racz N."/>
            <person name="Riley R."/>
            <person name="Savchenko A."/>
            <person name="Shiryaev A."/>
            <person name="Soop K."/>
            <person name="Spirin V."/>
            <person name="Szebenyi C."/>
            <person name="Tomsovsky M."/>
            <person name="Tulloss R.E."/>
            <person name="Uehling J."/>
            <person name="Grigoriev I.V."/>
            <person name="Vagvolgyi C."/>
            <person name="Papp T."/>
            <person name="Martin F.M."/>
            <person name="Miettinen O."/>
            <person name="Hibbett D.S."/>
            <person name="Nagy L.G."/>
        </authorList>
    </citation>
    <scope>NUCLEOTIDE SEQUENCE [LARGE SCALE GENOMIC DNA]</scope>
    <source>
        <strain evidence="1 2">FP101781</strain>
    </source>
</reference>
<sequence length="229" mass="25509">MDTIGTASQQELDAQIVKLERELVGLRRRKNELSPISRIPQEVLCEVLLMATSASFSPPLVRQDYFRTQGYIGTLCHVSYAWRCISLSCPSLWADIDAYPGINRDRLTFLVERAHPLPMSLSVREKIMPQTGPAPSSSEGIAAIRQILLEHGSNIRMLIFSGKPQFLEQCVAIAVMSNALRTIRIINRDMVLWRPTSFDVMDAAHRVAGGLRGRFRSCEPSTSSGVTPP</sequence>